<evidence type="ECO:0000313" key="1">
    <source>
        <dbReference type="EMBL" id="CAB5498812.1"/>
    </source>
</evidence>
<protein>
    <submittedName>
        <fullName evidence="1">Uncharacterized protein</fullName>
    </submittedName>
</protein>
<evidence type="ECO:0000313" key="2">
    <source>
        <dbReference type="Proteomes" id="UP000635628"/>
    </source>
</evidence>
<name>A0ACA8ZW00_9GAMM</name>
<reference evidence="1" key="1">
    <citation type="submission" date="2020-05" db="EMBL/GenBank/DDBJ databases">
        <authorList>
            <person name="Petersen J."/>
            <person name="Sayavedra L."/>
        </authorList>
    </citation>
    <scope>NUCLEOTIDE SEQUENCE</scope>
    <source>
        <strain evidence="1">B azoricus SOX Menez Gwen</strain>
    </source>
</reference>
<comment type="caution">
    <text evidence="1">The sequence shown here is derived from an EMBL/GenBank/DDBJ whole genome shotgun (WGS) entry which is preliminary data.</text>
</comment>
<sequence length="38" mass="4314">MGLIQPNFVVSLFLITLFIRITNMSKGQGENYAKVKNQ</sequence>
<organism evidence="1 2">
    <name type="scientific">Bathymodiolus azoricus thioautotrophic gill symbiont</name>
    <dbReference type="NCBI Taxonomy" id="235205"/>
    <lineage>
        <taxon>Bacteria</taxon>
        <taxon>Pseudomonadati</taxon>
        <taxon>Pseudomonadota</taxon>
        <taxon>Gammaproteobacteria</taxon>
        <taxon>sulfur-oxidizing symbionts</taxon>
    </lineage>
</organism>
<dbReference type="Proteomes" id="UP000635628">
    <property type="component" value="Unassembled WGS sequence"/>
</dbReference>
<proteinExistence type="predicted"/>
<gene>
    <name evidence="1" type="ORF">AZO1586R_826</name>
</gene>
<keyword evidence="2" id="KW-1185">Reference proteome</keyword>
<accession>A0ACA8ZW00</accession>
<dbReference type="EMBL" id="CAESAP020000144">
    <property type="protein sequence ID" value="CAB5498812.1"/>
    <property type="molecule type" value="Genomic_DNA"/>
</dbReference>